<dbReference type="AlphaFoldDB" id="A0A0F9I4H3"/>
<feature type="non-terminal residue" evidence="1">
    <location>
        <position position="33"/>
    </location>
</feature>
<name>A0A0F9I4H3_9ZZZZ</name>
<reference evidence="1" key="1">
    <citation type="journal article" date="2015" name="Nature">
        <title>Complex archaea that bridge the gap between prokaryotes and eukaryotes.</title>
        <authorList>
            <person name="Spang A."/>
            <person name="Saw J.H."/>
            <person name="Jorgensen S.L."/>
            <person name="Zaremba-Niedzwiedzka K."/>
            <person name="Martijn J."/>
            <person name="Lind A.E."/>
            <person name="van Eijk R."/>
            <person name="Schleper C."/>
            <person name="Guy L."/>
            <person name="Ettema T.J."/>
        </authorList>
    </citation>
    <scope>NUCLEOTIDE SEQUENCE</scope>
</reference>
<organism evidence="1">
    <name type="scientific">marine sediment metagenome</name>
    <dbReference type="NCBI Taxonomy" id="412755"/>
    <lineage>
        <taxon>unclassified sequences</taxon>
        <taxon>metagenomes</taxon>
        <taxon>ecological metagenomes</taxon>
    </lineage>
</organism>
<protein>
    <submittedName>
        <fullName evidence="1">Uncharacterized protein</fullName>
    </submittedName>
</protein>
<gene>
    <name evidence="1" type="ORF">LCGC14_1625240</name>
</gene>
<comment type="caution">
    <text evidence="1">The sequence shown here is derived from an EMBL/GenBank/DDBJ whole genome shotgun (WGS) entry which is preliminary data.</text>
</comment>
<sequence>MKKLEFGYYGNFSTTHQTEVYIADALERAGHTV</sequence>
<accession>A0A0F9I4H3</accession>
<evidence type="ECO:0000313" key="1">
    <source>
        <dbReference type="EMBL" id="KKM22457.1"/>
    </source>
</evidence>
<dbReference type="EMBL" id="LAZR01013330">
    <property type="protein sequence ID" value="KKM22457.1"/>
    <property type="molecule type" value="Genomic_DNA"/>
</dbReference>
<proteinExistence type="predicted"/>